<evidence type="ECO:0000256" key="2">
    <source>
        <dbReference type="ARBA" id="ARBA00022729"/>
    </source>
</evidence>
<name>A0AAU9VAW7_EUPED</name>
<accession>A0AAU9VAW7</accession>
<evidence type="ECO:0000256" key="1">
    <source>
        <dbReference type="ARBA" id="ARBA00022460"/>
    </source>
</evidence>
<dbReference type="PROSITE" id="PS00233">
    <property type="entry name" value="CHIT_BIND_RR_1"/>
    <property type="match status" value="1"/>
</dbReference>
<dbReference type="PROSITE" id="PS51155">
    <property type="entry name" value="CHIT_BIND_RR_2"/>
    <property type="match status" value="2"/>
</dbReference>
<evidence type="ECO:0000256" key="5">
    <source>
        <dbReference type="SAM" id="SignalP"/>
    </source>
</evidence>
<dbReference type="InterPro" id="IPR000618">
    <property type="entry name" value="Insect_cuticle"/>
</dbReference>
<dbReference type="Pfam" id="PF00379">
    <property type="entry name" value="Chitin_bind_4"/>
    <property type="match status" value="2"/>
</dbReference>
<keyword evidence="7" id="KW-1185">Reference proteome</keyword>
<keyword evidence="2 5" id="KW-0732">Signal</keyword>
<dbReference type="Proteomes" id="UP001153954">
    <property type="component" value="Unassembled WGS sequence"/>
</dbReference>
<feature type="region of interest" description="Disordered" evidence="4">
    <location>
        <begin position="91"/>
        <end position="191"/>
    </location>
</feature>
<feature type="chain" id="PRO_5043314311" description="Cuticle protein" evidence="5">
    <location>
        <begin position="21"/>
        <end position="504"/>
    </location>
</feature>
<dbReference type="PANTHER" id="PTHR10380">
    <property type="entry name" value="CUTICLE PROTEIN"/>
    <property type="match status" value="1"/>
</dbReference>
<dbReference type="GO" id="GO:0062129">
    <property type="term" value="C:chitin-based extracellular matrix"/>
    <property type="evidence" value="ECO:0007669"/>
    <property type="project" value="TreeGrafter"/>
</dbReference>
<dbReference type="InterPro" id="IPR050468">
    <property type="entry name" value="Cuticle_Struct_Prot"/>
</dbReference>
<evidence type="ECO:0008006" key="8">
    <source>
        <dbReference type="Google" id="ProtNLM"/>
    </source>
</evidence>
<organism evidence="6 7">
    <name type="scientific">Euphydryas editha</name>
    <name type="common">Edith's checkerspot</name>
    <dbReference type="NCBI Taxonomy" id="104508"/>
    <lineage>
        <taxon>Eukaryota</taxon>
        <taxon>Metazoa</taxon>
        <taxon>Ecdysozoa</taxon>
        <taxon>Arthropoda</taxon>
        <taxon>Hexapoda</taxon>
        <taxon>Insecta</taxon>
        <taxon>Pterygota</taxon>
        <taxon>Neoptera</taxon>
        <taxon>Endopterygota</taxon>
        <taxon>Lepidoptera</taxon>
        <taxon>Glossata</taxon>
        <taxon>Ditrysia</taxon>
        <taxon>Papilionoidea</taxon>
        <taxon>Nymphalidae</taxon>
        <taxon>Nymphalinae</taxon>
        <taxon>Euphydryas</taxon>
    </lineage>
</organism>
<reference evidence="6" key="1">
    <citation type="submission" date="2022-03" db="EMBL/GenBank/DDBJ databases">
        <authorList>
            <person name="Tunstrom K."/>
        </authorList>
    </citation>
    <scope>NUCLEOTIDE SEQUENCE</scope>
</reference>
<dbReference type="InterPro" id="IPR031311">
    <property type="entry name" value="CHIT_BIND_RR_consensus"/>
</dbReference>
<dbReference type="AlphaFoldDB" id="A0AAU9VAW7"/>
<dbReference type="PANTHER" id="PTHR10380:SF119">
    <property type="entry name" value="PROTEIN LETHAL(3)MALIGNANT BLOOD NEOPLASM 1"/>
    <property type="match status" value="1"/>
</dbReference>
<gene>
    <name evidence="6" type="ORF">EEDITHA_LOCUS21444</name>
</gene>
<comment type="caution">
    <text evidence="6">The sequence shown here is derived from an EMBL/GenBank/DDBJ whole genome shotgun (WGS) entry which is preliminary data.</text>
</comment>
<evidence type="ECO:0000313" key="6">
    <source>
        <dbReference type="EMBL" id="CAH2107403.1"/>
    </source>
</evidence>
<feature type="signal peptide" evidence="5">
    <location>
        <begin position="1"/>
        <end position="20"/>
    </location>
</feature>
<sequence length="504" mass="56993">MSQIKTICILLCISAYCVQADKYTDENRPYEFGFTIEGEQHRHEKKDENGIIMGEFGFITADGVYHVTVYATDENGNFKILSMKNIRVKPYPTSSTQNTRQGHSLGLPSSPQPKTNVQNNNGAQNIKQERNSGLAKSCSHCSVPTTTTQSPKLSNDGFISSYNRQKENQYNTNIKSNPEYNSQEKTQQNSQKFDNSFNQKQLTSIDQMVTGQVYSENFKNNQPSREISTPFISNYPQSLPNYAQTYDNSPQIPNAVPQYSYGVSPLNSKTGEFNSQTLGQQGIAEIDKIPENNSFNSGKFNPKTYDEDQNLSNINKASYGQNNAIPQNNVNINRQPKSFNDILESVNPEVEYNNAVQSQGPPQPGINNLPRKPVLVAAQMQKVDKNTDIYHKKTGEKDGLPEGLTRDDMKQLLYTFNYTLGFHGHHEEGYTNGAKYGYYFVTGRNGIRTRVDYIADETGFHPKITQEILDVLSDDVPKPETEKDEKYGLRGYEFKWLYYPVDSS</sequence>
<dbReference type="EMBL" id="CAKOGL010000030">
    <property type="protein sequence ID" value="CAH2107403.1"/>
    <property type="molecule type" value="Genomic_DNA"/>
</dbReference>
<keyword evidence="1 3" id="KW-0193">Cuticle</keyword>
<feature type="compositionally biased region" description="Polar residues" evidence="4">
    <location>
        <begin position="139"/>
        <end position="191"/>
    </location>
</feature>
<feature type="compositionally biased region" description="Polar residues" evidence="4">
    <location>
        <begin position="92"/>
        <end position="126"/>
    </location>
</feature>
<protein>
    <recommendedName>
        <fullName evidence="8">Cuticle protein</fullName>
    </recommendedName>
</protein>
<evidence type="ECO:0000313" key="7">
    <source>
        <dbReference type="Proteomes" id="UP001153954"/>
    </source>
</evidence>
<evidence type="ECO:0000256" key="4">
    <source>
        <dbReference type="SAM" id="MobiDB-lite"/>
    </source>
</evidence>
<evidence type="ECO:0000256" key="3">
    <source>
        <dbReference type="PROSITE-ProRule" id="PRU00497"/>
    </source>
</evidence>
<proteinExistence type="predicted"/>
<dbReference type="GO" id="GO:0008010">
    <property type="term" value="F:structural constituent of chitin-based larval cuticle"/>
    <property type="evidence" value="ECO:0007669"/>
    <property type="project" value="TreeGrafter"/>
</dbReference>